<evidence type="ECO:0000256" key="2">
    <source>
        <dbReference type="SAM" id="Phobius"/>
    </source>
</evidence>
<dbReference type="InterPro" id="IPR000742">
    <property type="entry name" value="EGF"/>
</dbReference>
<sequence>MSCMLDCLNGGKCFYWEEASLKAMGCLCPPSGGYSGLYCQETNPFTKYVYGFWVLLLLLVALLAVFLLHGWMKSRRLMHQQMPPLPAVRPLRIEEVSLSSSKQSQESSIFLIDL</sequence>
<keyword evidence="2" id="KW-1133">Transmembrane helix</keyword>
<keyword evidence="2" id="KW-0812">Transmembrane</keyword>
<keyword evidence="1" id="KW-1015">Disulfide bond</keyword>
<protein>
    <submittedName>
        <fullName evidence="5">EGF-like domain-containing protein</fullName>
    </submittedName>
</protein>
<dbReference type="Gene3D" id="2.10.25.10">
    <property type="entry name" value="Laminin"/>
    <property type="match status" value="1"/>
</dbReference>
<comment type="caution">
    <text evidence="1">Lacks conserved residue(s) required for the propagation of feature annotation.</text>
</comment>
<dbReference type="Proteomes" id="UP000095287">
    <property type="component" value="Unplaced"/>
</dbReference>
<evidence type="ECO:0000256" key="1">
    <source>
        <dbReference type="PROSITE-ProRule" id="PRU00076"/>
    </source>
</evidence>
<keyword evidence="1" id="KW-0245">EGF-like domain</keyword>
<reference evidence="5" key="1">
    <citation type="submission" date="2016-11" db="UniProtKB">
        <authorList>
            <consortium name="WormBaseParasite"/>
        </authorList>
    </citation>
    <scope>IDENTIFICATION</scope>
</reference>
<dbReference type="AlphaFoldDB" id="A0A1I7YKY2"/>
<name>A0A1I7YKY2_9BILA</name>
<organism evidence="4 5">
    <name type="scientific">Steinernema glaseri</name>
    <dbReference type="NCBI Taxonomy" id="37863"/>
    <lineage>
        <taxon>Eukaryota</taxon>
        <taxon>Metazoa</taxon>
        <taxon>Ecdysozoa</taxon>
        <taxon>Nematoda</taxon>
        <taxon>Chromadorea</taxon>
        <taxon>Rhabditida</taxon>
        <taxon>Tylenchina</taxon>
        <taxon>Panagrolaimomorpha</taxon>
        <taxon>Strongyloidoidea</taxon>
        <taxon>Steinernematidae</taxon>
        <taxon>Steinernema</taxon>
    </lineage>
</organism>
<keyword evidence="4" id="KW-1185">Reference proteome</keyword>
<feature type="disulfide bond" evidence="1">
    <location>
        <begin position="3"/>
        <end position="13"/>
    </location>
</feature>
<evidence type="ECO:0000313" key="5">
    <source>
        <dbReference type="WBParaSite" id="L893_g17361.t2"/>
    </source>
</evidence>
<keyword evidence="2" id="KW-0472">Membrane</keyword>
<feature type="transmembrane region" description="Helical" evidence="2">
    <location>
        <begin position="50"/>
        <end position="72"/>
    </location>
</feature>
<accession>A0A1I7YKY2</accession>
<dbReference type="WBParaSite" id="L893_g17361.t2">
    <property type="protein sequence ID" value="L893_g17361.t2"/>
    <property type="gene ID" value="L893_g17361"/>
</dbReference>
<evidence type="ECO:0000313" key="4">
    <source>
        <dbReference type="Proteomes" id="UP000095287"/>
    </source>
</evidence>
<evidence type="ECO:0000259" key="3">
    <source>
        <dbReference type="PROSITE" id="PS50026"/>
    </source>
</evidence>
<proteinExistence type="predicted"/>
<feature type="domain" description="EGF-like" evidence="3">
    <location>
        <begin position="1"/>
        <end position="40"/>
    </location>
</feature>
<dbReference type="PROSITE" id="PS50026">
    <property type="entry name" value="EGF_3"/>
    <property type="match status" value="1"/>
</dbReference>